<dbReference type="Proteomes" id="UP000640052">
    <property type="component" value="Unassembled WGS sequence"/>
</dbReference>
<dbReference type="InterPro" id="IPR021994">
    <property type="entry name" value="DUF3592"/>
</dbReference>
<name>A0A919Q8D6_9ACTN</name>
<gene>
    <name evidence="3" type="ORF">Aph01nite_21980</name>
</gene>
<keyword evidence="1" id="KW-1133">Transmembrane helix</keyword>
<feature type="transmembrane region" description="Helical" evidence="1">
    <location>
        <begin position="119"/>
        <end position="141"/>
    </location>
</feature>
<dbReference type="AlphaFoldDB" id="A0A919Q8D6"/>
<protein>
    <recommendedName>
        <fullName evidence="2">DUF3592 domain-containing protein</fullName>
    </recommendedName>
</protein>
<dbReference type="Pfam" id="PF12158">
    <property type="entry name" value="DUF3592"/>
    <property type="match status" value="1"/>
</dbReference>
<dbReference type="EMBL" id="BOOA01000014">
    <property type="protein sequence ID" value="GIH23888.1"/>
    <property type="molecule type" value="Genomic_DNA"/>
</dbReference>
<dbReference type="RefSeq" id="WP_204040671.1">
    <property type="nucleotide sequence ID" value="NZ_BOOA01000014.1"/>
</dbReference>
<accession>A0A919Q8D6</accession>
<keyword evidence="1" id="KW-0812">Transmembrane</keyword>
<keyword evidence="4" id="KW-1185">Reference proteome</keyword>
<evidence type="ECO:0000259" key="2">
    <source>
        <dbReference type="Pfam" id="PF12158"/>
    </source>
</evidence>
<evidence type="ECO:0000256" key="1">
    <source>
        <dbReference type="SAM" id="Phobius"/>
    </source>
</evidence>
<comment type="caution">
    <text evidence="3">The sequence shown here is derived from an EMBL/GenBank/DDBJ whole genome shotgun (WGS) entry which is preliminary data.</text>
</comment>
<evidence type="ECO:0000313" key="3">
    <source>
        <dbReference type="EMBL" id="GIH23888.1"/>
    </source>
</evidence>
<proteinExistence type="predicted"/>
<evidence type="ECO:0000313" key="4">
    <source>
        <dbReference type="Proteomes" id="UP000640052"/>
    </source>
</evidence>
<keyword evidence="1" id="KW-0472">Membrane</keyword>
<organism evidence="3 4">
    <name type="scientific">Acrocarpospora phusangensis</name>
    <dbReference type="NCBI Taxonomy" id="1070424"/>
    <lineage>
        <taxon>Bacteria</taxon>
        <taxon>Bacillati</taxon>
        <taxon>Actinomycetota</taxon>
        <taxon>Actinomycetes</taxon>
        <taxon>Streptosporangiales</taxon>
        <taxon>Streptosporangiaceae</taxon>
        <taxon>Acrocarpospora</taxon>
    </lineage>
</organism>
<sequence>MIWHVLVAVLIEFLGLHLLARGRDVLATARGFHSRAVPGQGEVIRLRTSREGVPQHPRYSHVYHPVLRFTTADGVRVEAESPVGANPAPAQPGDTVSILYDPANPHHVRINDLKGRGTLVGGILIALGTAFLVAALALILLS</sequence>
<reference evidence="3" key="1">
    <citation type="submission" date="2021-01" db="EMBL/GenBank/DDBJ databases">
        <title>Whole genome shotgun sequence of Acrocarpospora phusangensis NBRC 108782.</title>
        <authorList>
            <person name="Komaki H."/>
            <person name="Tamura T."/>
        </authorList>
    </citation>
    <scope>NUCLEOTIDE SEQUENCE</scope>
    <source>
        <strain evidence="3">NBRC 108782</strain>
    </source>
</reference>
<feature type="domain" description="DUF3592" evidence="2">
    <location>
        <begin position="40"/>
        <end position="111"/>
    </location>
</feature>